<keyword evidence="1" id="KW-0175">Coiled coil</keyword>
<accession>A0AA39JBJ5</accession>
<dbReference type="RefSeq" id="XP_060323374.1">
    <property type="nucleotide sequence ID" value="XM_060470356.1"/>
</dbReference>
<organism evidence="2 3">
    <name type="scientific">Armillaria tabescens</name>
    <name type="common">Ringless honey mushroom</name>
    <name type="synonym">Agaricus tabescens</name>
    <dbReference type="NCBI Taxonomy" id="1929756"/>
    <lineage>
        <taxon>Eukaryota</taxon>
        <taxon>Fungi</taxon>
        <taxon>Dikarya</taxon>
        <taxon>Basidiomycota</taxon>
        <taxon>Agaricomycotina</taxon>
        <taxon>Agaricomycetes</taxon>
        <taxon>Agaricomycetidae</taxon>
        <taxon>Agaricales</taxon>
        <taxon>Marasmiineae</taxon>
        <taxon>Physalacriaceae</taxon>
        <taxon>Desarmillaria</taxon>
    </lineage>
</organism>
<dbReference type="EMBL" id="JAUEPS010000082">
    <property type="protein sequence ID" value="KAK0439732.1"/>
    <property type="molecule type" value="Genomic_DNA"/>
</dbReference>
<sequence length="372" mass="42305">MVNYRSLISLGPLTCANFSKESKAELVTQKASLKMEKKKLDEKYRNIVQREESSQVNELRKQFFQEQLTCQLVGQRHKAPSDQAAARNNVVTTFFSTINYGIIEFVNKYLVLTTFNHTKHIVCCSGEGLTEANKCAICDKDSSQIWLTRQGYIKHIGQHVKMLTQTAPTVGVKSQCLWVDEVVCNKEDNNCTSTDWAEYCVFHYNDQSPLFQERAGGDVDLQPRSVGIHDNVVVYDAMEGLGGHHPELYGYIEQSFAVVPIYCPYCVFDGLLTSPKTEVLLILFYKFRDNGVFSSYMFVQHLGNLDKTPIRLRRLCVQCHHAVLTLSLSSTYYITLSRSIVSPLSTLHAPRLAPAAVRTVGYIFWLMMSKWH</sequence>
<dbReference type="Proteomes" id="UP001175211">
    <property type="component" value="Unassembled WGS sequence"/>
</dbReference>
<comment type="caution">
    <text evidence="2">The sequence shown here is derived from an EMBL/GenBank/DDBJ whole genome shotgun (WGS) entry which is preliminary data.</text>
</comment>
<reference evidence="2" key="1">
    <citation type="submission" date="2023-06" db="EMBL/GenBank/DDBJ databases">
        <authorList>
            <consortium name="Lawrence Berkeley National Laboratory"/>
            <person name="Ahrendt S."/>
            <person name="Sahu N."/>
            <person name="Indic B."/>
            <person name="Wong-Bajracharya J."/>
            <person name="Merenyi Z."/>
            <person name="Ke H.-M."/>
            <person name="Monk M."/>
            <person name="Kocsube S."/>
            <person name="Drula E."/>
            <person name="Lipzen A."/>
            <person name="Balint B."/>
            <person name="Henrissat B."/>
            <person name="Andreopoulos B."/>
            <person name="Martin F.M."/>
            <person name="Harder C.B."/>
            <person name="Rigling D."/>
            <person name="Ford K.L."/>
            <person name="Foster G.D."/>
            <person name="Pangilinan J."/>
            <person name="Papanicolaou A."/>
            <person name="Barry K."/>
            <person name="LaButti K."/>
            <person name="Viragh M."/>
            <person name="Koriabine M."/>
            <person name="Yan M."/>
            <person name="Riley R."/>
            <person name="Champramary S."/>
            <person name="Plett K.L."/>
            <person name="Tsai I.J."/>
            <person name="Slot J."/>
            <person name="Sipos G."/>
            <person name="Plett J."/>
            <person name="Nagy L.G."/>
            <person name="Grigoriev I.V."/>
        </authorList>
    </citation>
    <scope>NUCLEOTIDE SEQUENCE</scope>
    <source>
        <strain evidence="2">CCBAS 213</strain>
    </source>
</reference>
<keyword evidence="3" id="KW-1185">Reference proteome</keyword>
<feature type="coiled-coil region" evidence="1">
    <location>
        <begin position="23"/>
        <end position="50"/>
    </location>
</feature>
<evidence type="ECO:0000313" key="2">
    <source>
        <dbReference type="EMBL" id="KAK0439732.1"/>
    </source>
</evidence>
<protein>
    <submittedName>
        <fullName evidence="2">Uncharacterized protein</fullName>
    </submittedName>
</protein>
<dbReference type="AlphaFoldDB" id="A0AA39JBJ5"/>
<proteinExistence type="predicted"/>
<evidence type="ECO:0000313" key="3">
    <source>
        <dbReference type="Proteomes" id="UP001175211"/>
    </source>
</evidence>
<dbReference type="GeneID" id="85353904"/>
<evidence type="ECO:0000256" key="1">
    <source>
        <dbReference type="SAM" id="Coils"/>
    </source>
</evidence>
<name>A0AA39JBJ5_ARMTA</name>
<gene>
    <name evidence="2" type="ORF">EV420DRAFT_1486185</name>
</gene>